<dbReference type="RefSeq" id="WP_299219754.1">
    <property type="nucleotide sequence ID" value="NZ_JBDGHN010000002.1"/>
</dbReference>
<dbReference type="SUPFAM" id="SSF46785">
    <property type="entry name" value="Winged helix' DNA-binding domain"/>
    <property type="match status" value="1"/>
</dbReference>
<evidence type="ECO:0008006" key="3">
    <source>
        <dbReference type="Google" id="ProtNLM"/>
    </source>
</evidence>
<comment type="caution">
    <text evidence="1">The sequence shown here is derived from an EMBL/GenBank/DDBJ whole genome shotgun (WGS) entry which is preliminary data.</text>
</comment>
<proteinExistence type="predicted"/>
<dbReference type="InterPro" id="IPR036390">
    <property type="entry name" value="WH_DNA-bd_sf"/>
</dbReference>
<name>A0ABU9X8E8_9GAMM</name>
<sequence length="232" mass="26741">MNNNSTDIIKRQLLIIQLLLEGKYVSTRQIQEHLATQGIDTKLRSIQRDLTMLEDILPVECCKDDKPYSWRWQKLSNTKSNQLSLSQAIALRLVETELKGVIPNDLYERLEPLFVKSNFVTGLSQIGSWDKLVSQDGPNSESTIHTEQGDNNFRAFPKKYIFPTSPFKSLMVSLRIKYEQRKNLEKTNNSKLGIRDAKDLKIVFDEEKQLLDDLASNLQENDLDSLARLLNE</sequence>
<organism evidence="1 2">
    <name type="scientific">Psychrobacter saeujeotis</name>
    <dbReference type="NCBI Taxonomy" id="3143436"/>
    <lineage>
        <taxon>Bacteria</taxon>
        <taxon>Pseudomonadati</taxon>
        <taxon>Pseudomonadota</taxon>
        <taxon>Gammaproteobacteria</taxon>
        <taxon>Moraxellales</taxon>
        <taxon>Moraxellaceae</taxon>
        <taxon>Psychrobacter</taxon>
    </lineage>
</organism>
<dbReference type="Proteomes" id="UP001461960">
    <property type="component" value="Unassembled WGS sequence"/>
</dbReference>
<accession>A0ABU9X8E8</accession>
<protein>
    <recommendedName>
        <fullName evidence="3">WYL domain-containing protein</fullName>
    </recommendedName>
</protein>
<keyword evidence="2" id="KW-1185">Reference proteome</keyword>
<gene>
    <name evidence="1" type="ORF">AAIR29_06390</name>
</gene>
<dbReference type="EMBL" id="JBDGHN010000002">
    <property type="protein sequence ID" value="MEN2751259.1"/>
    <property type="molecule type" value="Genomic_DNA"/>
</dbReference>
<reference evidence="1 2" key="1">
    <citation type="submission" date="2024-05" db="EMBL/GenBank/DDBJ databases">
        <authorList>
            <person name="Kim H.-Y."/>
            <person name="Kim E."/>
            <person name="Cai Y."/>
            <person name="Yang S.-M."/>
            <person name="Lee W."/>
        </authorList>
    </citation>
    <scope>NUCLEOTIDE SEQUENCE [LARGE SCALE GENOMIC DNA]</scope>
    <source>
        <strain evidence="1 2">FBL11</strain>
    </source>
</reference>
<evidence type="ECO:0000313" key="1">
    <source>
        <dbReference type="EMBL" id="MEN2751259.1"/>
    </source>
</evidence>
<evidence type="ECO:0000313" key="2">
    <source>
        <dbReference type="Proteomes" id="UP001461960"/>
    </source>
</evidence>